<dbReference type="Proteomes" id="UP001586593">
    <property type="component" value="Unassembled WGS sequence"/>
</dbReference>
<evidence type="ECO:0008006" key="3">
    <source>
        <dbReference type="Google" id="ProtNLM"/>
    </source>
</evidence>
<organism evidence="1 2">
    <name type="scientific">Phialemonium thermophilum</name>
    <dbReference type="NCBI Taxonomy" id="223376"/>
    <lineage>
        <taxon>Eukaryota</taxon>
        <taxon>Fungi</taxon>
        <taxon>Dikarya</taxon>
        <taxon>Ascomycota</taxon>
        <taxon>Pezizomycotina</taxon>
        <taxon>Sordariomycetes</taxon>
        <taxon>Sordariomycetidae</taxon>
        <taxon>Cephalothecales</taxon>
        <taxon>Cephalothecaceae</taxon>
        <taxon>Phialemonium</taxon>
    </lineage>
</organism>
<sequence>MPNKHLPLVPRCGACADEILKYEVVVALLGNDDSTACAERSRPFPFPKHGYPTELVDGRWPCRRSVCDDCAIAPEAVALHYDCFRIFEVWSRQSSSLEGQEALDRLWTLASARNPWPRARLLHLDETTVDVAALPRMAGVVGLPQLCQVPREILVMIQRLCPHELLWRSLSVIAFASQVPMRLPRSTVPLRQVLPWSRGEPLTASASDSEMLPYITIVMDRRGIREIYRRKERPPYTGQTSTSLAFIVVHMGDCASMSIGARDGLARLQSSGRLLTPRIWNTDAPPISCRSLDPSSWSLAGPGVCQLFAFDIHSARGITFFFTAGELYGVHVHCSPSSSAAVQYERLREVKRQAVWIYMPIGLGDRATVLACRRTNRGFNMLVRMERAGEIILGQLGRRVHRDCLLAYGPRLTFVYGEPLEMQRVPLIGAYSSACGKVALPPYFAAPHLEPDTDEIYFSWAPLDAIESIRVFRDELGLCRGMILRYENGGLRAVGQCRLHLDESVLAIKPSALCYRPTTYTVSKWGWRRPGVLVELAAEAAHAHKSSDWECIPLAGGTLIFSFTEDASYVSYRDHWP</sequence>
<reference evidence="1 2" key="1">
    <citation type="journal article" date="2024" name="Commun. Biol.">
        <title>Comparative genomic analysis of thermophilic fungi reveals convergent evolutionary adaptations and gene losses.</title>
        <authorList>
            <person name="Steindorff A.S."/>
            <person name="Aguilar-Pontes M.V."/>
            <person name="Robinson A.J."/>
            <person name="Andreopoulos B."/>
            <person name="LaButti K."/>
            <person name="Kuo A."/>
            <person name="Mondo S."/>
            <person name="Riley R."/>
            <person name="Otillar R."/>
            <person name="Haridas S."/>
            <person name="Lipzen A."/>
            <person name="Grimwood J."/>
            <person name="Schmutz J."/>
            <person name="Clum A."/>
            <person name="Reid I.D."/>
            <person name="Moisan M.C."/>
            <person name="Butler G."/>
            <person name="Nguyen T.T.M."/>
            <person name="Dewar K."/>
            <person name="Conant G."/>
            <person name="Drula E."/>
            <person name="Henrissat B."/>
            <person name="Hansel C."/>
            <person name="Singer S."/>
            <person name="Hutchinson M.I."/>
            <person name="de Vries R.P."/>
            <person name="Natvig D.O."/>
            <person name="Powell A.J."/>
            <person name="Tsang A."/>
            <person name="Grigoriev I.V."/>
        </authorList>
    </citation>
    <scope>NUCLEOTIDE SEQUENCE [LARGE SCALE GENOMIC DNA]</scope>
    <source>
        <strain evidence="1 2">ATCC 24622</strain>
    </source>
</reference>
<proteinExistence type="predicted"/>
<gene>
    <name evidence="1" type="ORF">VTK73DRAFT_10163</name>
</gene>
<name>A0ABR3VY75_9PEZI</name>
<comment type="caution">
    <text evidence="1">The sequence shown here is derived from an EMBL/GenBank/DDBJ whole genome shotgun (WGS) entry which is preliminary data.</text>
</comment>
<evidence type="ECO:0000313" key="2">
    <source>
        <dbReference type="Proteomes" id="UP001586593"/>
    </source>
</evidence>
<dbReference type="EMBL" id="JAZHXJ010000930">
    <property type="protein sequence ID" value="KAL1848313.1"/>
    <property type="molecule type" value="Genomic_DNA"/>
</dbReference>
<protein>
    <recommendedName>
        <fullName evidence="3">F-box domain-containing protein</fullName>
    </recommendedName>
</protein>
<accession>A0ABR3VY75</accession>
<evidence type="ECO:0000313" key="1">
    <source>
        <dbReference type="EMBL" id="KAL1848313.1"/>
    </source>
</evidence>
<keyword evidence="2" id="KW-1185">Reference proteome</keyword>